<dbReference type="Pfam" id="PF12802">
    <property type="entry name" value="MarR_2"/>
    <property type="match status" value="1"/>
</dbReference>
<dbReference type="Gene3D" id="1.10.10.10">
    <property type="entry name" value="Winged helix-like DNA-binding domain superfamily/Winged helix DNA-binding domain"/>
    <property type="match status" value="1"/>
</dbReference>
<name>A0ABX2EFY3_9BURK</name>
<proteinExistence type="predicted"/>
<dbReference type="PROSITE" id="PS50995">
    <property type="entry name" value="HTH_MARR_2"/>
    <property type="match status" value="1"/>
</dbReference>
<keyword evidence="5" id="KW-1185">Reference proteome</keyword>
<feature type="domain" description="HTH marR-type" evidence="2">
    <location>
        <begin position="11"/>
        <end position="150"/>
    </location>
</feature>
<dbReference type="Gene3D" id="3.40.630.30">
    <property type="match status" value="1"/>
</dbReference>
<reference evidence="4 5" key="1">
    <citation type="submission" date="2020-05" db="EMBL/GenBank/DDBJ databases">
        <title>Aquincola sp. isolate from soil.</title>
        <authorList>
            <person name="Han J."/>
            <person name="Kim D.-U."/>
        </authorList>
    </citation>
    <scope>NUCLEOTIDE SEQUENCE [LARGE SCALE GENOMIC DNA]</scope>
    <source>
        <strain evidence="4 5">S2</strain>
    </source>
</reference>
<dbReference type="InterPro" id="IPR036390">
    <property type="entry name" value="WH_DNA-bd_sf"/>
</dbReference>
<dbReference type="PANTHER" id="PTHR13947">
    <property type="entry name" value="GNAT FAMILY N-ACETYLTRANSFERASE"/>
    <property type="match status" value="1"/>
</dbReference>
<feature type="domain" description="N-acetyltransferase" evidence="3">
    <location>
        <begin position="175"/>
        <end position="332"/>
    </location>
</feature>
<dbReference type="InterPro" id="IPR000835">
    <property type="entry name" value="HTH_MarR-typ"/>
</dbReference>
<dbReference type="Proteomes" id="UP000737171">
    <property type="component" value="Unassembled WGS sequence"/>
</dbReference>
<dbReference type="InterPro" id="IPR000182">
    <property type="entry name" value="GNAT_dom"/>
</dbReference>
<dbReference type="SMART" id="SM00347">
    <property type="entry name" value="HTH_MARR"/>
    <property type="match status" value="1"/>
</dbReference>
<organism evidence="4 5">
    <name type="scientific">Pseudaquabacterium terrae</name>
    <dbReference type="NCBI Taxonomy" id="2732868"/>
    <lineage>
        <taxon>Bacteria</taxon>
        <taxon>Pseudomonadati</taxon>
        <taxon>Pseudomonadota</taxon>
        <taxon>Betaproteobacteria</taxon>
        <taxon>Burkholderiales</taxon>
        <taxon>Sphaerotilaceae</taxon>
        <taxon>Pseudaquabacterium</taxon>
    </lineage>
</organism>
<dbReference type="PROSITE" id="PS51186">
    <property type="entry name" value="GNAT"/>
    <property type="match status" value="1"/>
</dbReference>
<dbReference type="InterPro" id="IPR050769">
    <property type="entry name" value="NAT_camello-type"/>
</dbReference>
<accession>A0ABX2EFY3</accession>
<evidence type="ECO:0000313" key="4">
    <source>
        <dbReference type="EMBL" id="NRF67547.1"/>
    </source>
</evidence>
<sequence length="332" mass="36787">MDTAATLPPPADERVAALRGFNRFYTRRIGVLHERLLGTGFGLAESRVLWELAHLDAGSPGISAAALARELDLDPGYLSRLLKGMKSRKLLRTQGADADARQQLLSLTAAGRRAFAPLDTRSQAQMGELLAALPEAEQRRLLQSMQTIEALLGERPVDRPPYLLRAHRPGDIGWVIARHGAIYADEYHWDLRFEALVARIAAQFVERFDARREACWIAERPLALGQGENLGCVFLVQARRDDIGEVEPGVAQLRLLLVEPSARGMGVGARLVAECERFARQAGYQRIRLWTQSNLLAARAIYAKAGYQLTGTEPHHSFGQDLVAEVWERALG</sequence>
<evidence type="ECO:0000256" key="1">
    <source>
        <dbReference type="ARBA" id="ARBA00022679"/>
    </source>
</evidence>
<dbReference type="Pfam" id="PF00583">
    <property type="entry name" value="Acetyltransf_1"/>
    <property type="match status" value="1"/>
</dbReference>
<evidence type="ECO:0000313" key="5">
    <source>
        <dbReference type="Proteomes" id="UP000737171"/>
    </source>
</evidence>
<protein>
    <submittedName>
        <fullName evidence="4">MarR family transcriptional regulator</fullName>
    </submittedName>
</protein>
<keyword evidence="1" id="KW-0808">Transferase</keyword>
<evidence type="ECO:0000259" key="2">
    <source>
        <dbReference type="PROSITE" id="PS50995"/>
    </source>
</evidence>
<dbReference type="InterPro" id="IPR016181">
    <property type="entry name" value="Acyl_CoA_acyltransferase"/>
</dbReference>
<dbReference type="SUPFAM" id="SSF46785">
    <property type="entry name" value="Winged helix' DNA-binding domain"/>
    <property type="match status" value="1"/>
</dbReference>
<dbReference type="PANTHER" id="PTHR13947:SF37">
    <property type="entry name" value="LD18367P"/>
    <property type="match status" value="1"/>
</dbReference>
<gene>
    <name evidence="4" type="ORF">HLB44_11180</name>
</gene>
<dbReference type="RefSeq" id="WP_173122653.1">
    <property type="nucleotide sequence ID" value="NZ_JABRWJ010000003.1"/>
</dbReference>
<dbReference type="SUPFAM" id="SSF55729">
    <property type="entry name" value="Acyl-CoA N-acyltransferases (Nat)"/>
    <property type="match status" value="1"/>
</dbReference>
<dbReference type="CDD" id="cd04301">
    <property type="entry name" value="NAT_SF"/>
    <property type="match status" value="1"/>
</dbReference>
<dbReference type="InterPro" id="IPR036388">
    <property type="entry name" value="WH-like_DNA-bd_sf"/>
</dbReference>
<comment type="caution">
    <text evidence="4">The sequence shown here is derived from an EMBL/GenBank/DDBJ whole genome shotgun (WGS) entry which is preliminary data.</text>
</comment>
<evidence type="ECO:0000259" key="3">
    <source>
        <dbReference type="PROSITE" id="PS51186"/>
    </source>
</evidence>
<dbReference type="EMBL" id="JABRWJ010000003">
    <property type="protein sequence ID" value="NRF67547.1"/>
    <property type="molecule type" value="Genomic_DNA"/>
</dbReference>